<keyword evidence="2" id="KW-1185">Reference proteome</keyword>
<dbReference type="AlphaFoldDB" id="V2WNJ3"/>
<proteinExistence type="predicted"/>
<evidence type="ECO:0000313" key="1">
    <source>
        <dbReference type="EMBL" id="ESK83117.1"/>
    </source>
</evidence>
<dbReference type="Proteomes" id="UP000017559">
    <property type="component" value="Unassembled WGS sequence"/>
</dbReference>
<dbReference type="EMBL" id="AWSO01001665">
    <property type="protein sequence ID" value="ESK83117.1"/>
    <property type="molecule type" value="Genomic_DNA"/>
</dbReference>
<name>V2WNJ3_MONRO</name>
<accession>V2WNJ3</accession>
<protein>
    <submittedName>
        <fullName evidence="1">Uncharacterized protein</fullName>
    </submittedName>
</protein>
<comment type="caution">
    <text evidence="1">The sequence shown here is derived from an EMBL/GenBank/DDBJ whole genome shotgun (WGS) entry which is preliminary data.</text>
</comment>
<reference evidence="1 2" key="1">
    <citation type="journal article" date="2014" name="BMC Genomics">
        <title>Genome and secretome analysis of the hemibiotrophic fungal pathogen, Moniliophthora roreri, which causes frosty pod rot disease of cacao: mechanisms of the biotrophic and necrotrophic phases.</title>
        <authorList>
            <person name="Meinhardt L.W."/>
            <person name="Costa G.G.L."/>
            <person name="Thomazella D.P.T."/>
            <person name="Teixeira P.J.P.L."/>
            <person name="Carazzolle M.F."/>
            <person name="Schuster S.C."/>
            <person name="Carlson J.E."/>
            <person name="Guiltinan M.J."/>
            <person name="Mieczkowski P."/>
            <person name="Farmer A."/>
            <person name="Ramaraj T."/>
            <person name="Crozier J."/>
            <person name="Davis R.E."/>
            <person name="Shao J."/>
            <person name="Melnick R.L."/>
            <person name="Pereira G.A.G."/>
            <person name="Bailey B.A."/>
        </authorList>
    </citation>
    <scope>NUCLEOTIDE SEQUENCE [LARGE SCALE GENOMIC DNA]</scope>
    <source>
        <strain evidence="1 2">MCA 2997</strain>
    </source>
</reference>
<dbReference type="OrthoDB" id="3107206at2759"/>
<dbReference type="HOGENOM" id="CLU_1768584_0_0_1"/>
<sequence>MSVSAILHDAEFPVVPEPIKENGDVIWIRAENLLVPILKMMLICMSSTMEILHNATMIDSEGSRAKPMCWPSVHREELEIFAQWMTHQQFAKTFEGFCSLLKVAHLLQATTAYGVAIDSFKSLVLSPFQKLAVSSKWPIWHWLKPAL</sequence>
<organism evidence="1 2">
    <name type="scientific">Moniliophthora roreri (strain MCA 2997)</name>
    <name type="common">Cocoa frosty pod rot fungus</name>
    <name type="synonym">Crinipellis roreri</name>
    <dbReference type="NCBI Taxonomy" id="1381753"/>
    <lineage>
        <taxon>Eukaryota</taxon>
        <taxon>Fungi</taxon>
        <taxon>Dikarya</taxon>
        <taxon>Basidiomycota</taxon>
        <taxon>Agaricomycotina</taxon>
        <taxon>Agaricomycetes</taxon>
        <taxon>Agaricomycetidae</taxon>
        <taxon>Agaricales</taxon>
        <taxon>Marasmiineae</taxon>
        <taxon>Marasmiaceae</taxon>
        <taxon>Moniliophthora</taxon>
    </lineage>
</organism>
<gene>
    <name evidence="1" type="ORF">Moror_6049</name>
</gene>
<dbReference type="KEGG" id="mrr:Moror_6049"/>
<evidence type="ECO:0000313" key="2">
    <source>
        <dbReference type="Proteomes" id="UP000017559"/>
    </source>
</evidence>